<dbReference type="PANTHER" id="PTHR30538">
    <property type="entry name" value="LYSINE 2,3-AMINOMUTASE-RELATED"/>
    <property type="match status" value="1"/>
</dbReference>
<keyword evidence="1" id="KW-0004">4Fe-4S</keyword>
<dbReference type="GO" id="GO:0051539">
    <property type="term" value="F:4 iron, 4 sulfur cluster binding"/>
    <property type="evidence" value="ECO:0007669"/>
    <property type="project" value="UniProtKB-KW"/>
</dbReference>
<keyword evidence="1" id="KW-0408">Iron</keyword>
<proteinExistence type="predicted"/>
<dbReference type="EC" id="5.4.3.2" evidence="2"/>
<dbReference type="EMBL" id="FPHM01000161">
    <property type="protein sequence ID" value="SFV70600.1"/>
    <property type="molecule type" value="Genomic_DNA"/>
</dbReference>
<dbReference type="PANTHER" id="PTHR30538:SF1">
    <property type="entry name" value="L-LYSINE 2,3-AMINOMUTASE"/>
    <property type="match status" value="1"/>
</dbReference>
<sequence length="720" mass="83764">MLILLNSNTNKIVQTIVKENQDIVKIFYATNSVQEAKKSLRTYILKDMRKEALVYYHYFSDSKDTFESLRWQEYASIRLLDYLDNDGLVLKDQNLRGAGVVSEPITMLYNVIVNNKTASESFLFDMLYLLRQYQGILKQQTPSKSMLLEWMQRHPTGLDTKLIKMRELNKKRIITKIVHNIDLGKVNRVHHKLFSSNMSFKQKYALIEEMWNTKEFHMQFAFRDPEILNEMLDYSIDNETMQTLRDAKAKGIPIFANPYYTSLLLVNPPSKYKYADQPIRDYLFTSKALVDEFGSIVAWEKEDIIKAGKPNAAGWILPEGGCIHRRYPEVAIFIPKTTGRACGGLCVSCQRMYGFQKKEFNFDLKQLEPKQSWSTELPKQLKYFEEDSQLRDILITGGDALMNTDRQLKHLLDEVYLMSERKYKANKNRDKKYAHMSRIRLGSRLLVFIPQRITDSLIKILKEFKERASKIGFNQFIIQTHFESAIEITLEVKEAVEKILSAGWIVTNQEVFIPAVSSRGHSIKLRKALNDIGILPYYTFSVKGFKENSANFTNNARTVQEIKEEKYIGLYDEETDIEIAKLPSESINLIKNLNTLREKLDIPFLATDRNVMNLPAVGKSLSFRTIGILNDGRRILEFDHDKNRQHSPIIDKLGKIKIIESKSIRDYLKQIESYGENLAEYLSIWGYSISQTEERTSIYQYSKYDYKVSSNFTNFDDSKL</sequence>
<keyword evidence="2" id="KW-0413">Isomerase</keyword>
<gene>
    <name evidence="2" type="ORF">MNB_SV-13-1002</name>
</gene>
<protein>
    <submittedName>
        <fullName evidence="2">Lysine 2,3-aminomutase</fullName>
        <ecNumber evidence="2">5.4.3.2</ecNumber>
    </submittedName>
</protein>
<dbReference type="Gene3D" id="3.20.20.70">
    <property type="entry name" value="Aldolase class I"/>
    <property type="match status" value="1"/>
</dbReference>
<dbReference type="AlphaFoldDB" id="A0A1W1CXM7"/>
<reference evidence="2" key="1">
    <citation type="submission" date="2016-10" db="EMBL/GenBank/DDBJ databases">
        <authorList>
            <person name="de Groot N.N."/>
        </authorList>
    </citation>
    <scope>NUCLEOTIDE SEQUENCE</scope>
</reference>
<evidence type="ECO:0000256" key="1">
    <source>
        <dbReference type="ARBA" id="ARBA00022485"/>
    </source>
</evidence>
<accession>A0A1W1CXM7</accession>
<dbReference type="InterPro" id="IPR013785">
    <property type="entry name" value="Aldolase_TIM"/>
</dbReference>
<evidence type="ECO:0000313" key="2">
    <source>
        <dbReference type="EMBL" id="SFV70600.1"/>
    </source>
</evidence>
<dbReference type="InterPro" id="IPR003739">
    <property type="entry name" value="Lys_aminomutase/Glu_NH3_mut"/>
</dbReference>
<name>A0A1W1CXM7_9ZZZZ</name>
<organism evidence="2">
    <name type="scientific">hydrothermal vent metagenome</name>
    <dbReference type="NCBI Taxonomy" id="652676"/>
    <lineage>
        <taxon>unclassified sequences</taxon>
        <taxon>metagenomes</taxon>
        <taxon>ecological metagenomes</taxon>
    </lineage>
</organism>
<keyword evidence="1" id="KW-0411">Iron-sulfur</keyword>
<keyword evidence="1" id="KW-0479">Metal-binding</keyword>
<dbReference type="GO" id="GO:0050066">
    <property type="term" value="F:L-lysine 2,3-aminomutase activity"/>
    <property type="evidence" value="ECO:0007669"/>
    <property type="project" value="UniProtKB-EC"/>
</dbReference>